<evidence type="ECO:0000313" key="1">
    <source>
        <dbReference type="EMBL" id="MQL77343.1"/>
    </source>
</evidence>
<dbReference type="EMBL" id="NMUH01000344">
    <property type="protein sequence ID" value="MQL77343.1"/>
    <property type="molecule type" value="Genomic_DNA"/>
</dbReference>
<accession>A0A843U7F8</accession>
<organism evidence="1 2">
    <name type="scientific">Colocasia esculenta</name>
    <name type="common">Wild taro</name>
    <name type="synonym">Arum esculentum</name>
    <dbReference type="NCBI Taxonomy" id="4460"/>
    <lineage>
        <taxon>Eukaryota</taxon>
        <taxon>Viridiplantae</taxon>
        <taxon>Streptophyta</taxon>
        <taxon>Embryophyta</taxon>
        <taxon>Tracheophyta</taxon>
        <taxon>Spermatophyta</taxon>
        <taxon>Magnoliopsida</taxon>
        <taxon>Liliopsida</taxon>
        <taxon>Araceae</taxon>
        <taxon>Aroideae</taxon>
        <taxon>Colocasieae</taxon>
        <taxon>Colocasia</taxon>
    </lineage>
</organism>
<proteinExistence type="predicted"/>
<dbReference type="Proteomes" id="UP000652761">
    <property type="component" value="Unassembled WGS sequence"/>
</dbReference>
<gene>
    <name evidence="1" type="ORF">Taro_009757</name>
</gene>
<keyword evidence="2" id="KW-1185">Reference proteome</keyword>
<name>A0A843U7F8_COLES</name>
<feature type="non-terminal residue" evidence="1">
    <location>
        <position position="71"/>
    </location>
</feature>
<protein>
    <submittedName>
        <fullName evidence="1">Uncharacterized protein</fullName>
    </submittedName>
</protein>
<sequence>MADRRDWGGGGDDPEESTQFLDLVEVERQLDLSSMAARLRLVRGRRSRVRHVIGLRGLNGEDHHSCIRARS</sequence>
<dbReference type="AlphaFoldDB" id="A0A843U7F8"/>
<evidence type="ECO:0000313" key="2">
    <source>
        <dbReference type="Proteomes" id="UP000652761"/>
    </source>
</evidence>
<comment type="caution">
    <text evidence="1">The sequence shown here is derived from an EMBL/GenBank/DDBJ whole genome shotgun (WGS) entry which is preliminary data.</text>
</comment>
<reference evidence="1" key="1">
    <citation type="submission" date="2017-07" db="EMBL/GenBank/DDBJ databases">
        <title>Taro Niue Genome Assembly and Annotation.</title>
        <authorList>
            <person name="Atibalentja N."/>
            <person name="Keating K."/>
            <person name="Fields C.J."/>
        </authorList>
    </citation>
    <scope>NUCLEOTIDE SEQUENCE</scope>
    <source>
        <strain evidence="1">Niue_2</strain>
        <tissue evidence="1">Leaf</tissue>
    </source>
</reference>